<dbReference type="Pfam" id="PF12348">
    <property type="entry name" value="CLASP_N"/>
    <property type="match status" value="1"/>
</dbReference>
<feature type="compositionally biased region" description="Low complexity" evidence="7">
    <location>
        <begin position="576"/>
        <end position="589"/>
    </location>
</feature>
<proteinExistence type="inferred from homology"/>
<dbReference type="Gene3D" id="1.25.10.10">
    <property type="entry name" value="Leucine-rich Repeat Variant"/>
    <property type="match status" value="2"/>
</dbReference>
<feature type="compositionally biased region" description="Polar residues" evidence="7">
    <location>
        <begin position="594"/>
        <end position="608"/>
    </location>
</feature>
<keyword evidence="6" id="KW-0498">Mitosis</keyword>
<gene>
    <name evidence="9" type="ORF">KUCA_T00003287001</name>
</gene>
<dbReference type="GO" id="GO:0008017">
    <property type="term" value="F:microtubule binding"/>
    <property type="evidence" value="ECO:0007669"/>
    <property type="project" value="TreeGrafter"/>
</dbReference>
<keyword evidence="6" id="KW-0131">Cell cycle</keyword>
<reference evidence="9" key="2">
    <citation type="submission" date="2014-02" db="EMBL/GenBank/DDBJ databases">
        <title>Complete DNA sequence of /Kuraishia capsulata/ illustrates novel genomic features among budding yeasts (/Saccharomycotina/).</title>
        <authorList>
            <person name="Morales L."/>
            <person name="Noel B."/>
            <person name="Porcel B."/>
            <person name="Marcet-Houben M."/>
            <person name="Hullo M-F."/>
            <person name="Sacerdot C."/>
            <person name="Tekaia F."/>
            <person name="Leh-Louis V."/>
            <person name="Despons L."/>
            <person name="Khanna V."/>
            <person name="Aury J-M."/>
            <person name="Barbe V."/>
            <person name="Couloux A."/>
            <person name="Labadie K."/>
            <person name="Pelletier E."/>
            <person name="Souciet J-L."/>
            <person name="Boekhout T."/>
            <person name="Gabaldon T."/>
            <person name="Wincker P."/>
            <person name="Dujon B."/>
        </authorList>
    </citation>
    <scope>NUCLEOTIDE SEQUENCE</scope>
    <source>
        <strain evidence="9">CBS 1993</strain>
    </source>
</reference>
<dbReference type="HOGENOM" id="CLU_261691_0_0_1"/>
<protein>
    <recommendedName>
        <fullName evidence="3">Protein STU1</fullName>
    </recommendedName>
</protein>
<feature type="region of interest" description="Disordered" evidence="7">
    <location>
        <begin position="674"/>
        <end position="693"/>
    </location>
</feature>
<dbReference type="GO" id="GO:0051301">
    <property type="term" value="P:cell division"/>
    <property type="evidence" value="ECO:0007669"/>
    <property type="project" value="UniProtKB-KW"/>
</dbReference>
<name>W6MLD2_9ASCO</name>
<dbReference type="GO" id="GO:0090307">
    <property type="term" value="P:mitotic spindle assembly"/>
    <property type="evidence" value="ECO:0007669"/>
    <property type="project" value="TreeGrafter"/>
</dbReference>
<feature type="domain" description="CLASP N-terminal" evidence="8">
    <location>
        <begin position="338"/>
        <end position="565"/>
    </location>
</feature>
<organism evidence="9 10">
    <name type="scientific">Kuraishia capsulata CBS 1993</name>
    <dbReference type="NCBI Taxonomy" id="1382522"/>
    <lineage>
        <taxon>Eukaryota</taxon>
        <taxon>Fungi</taxon>
        <taxon>Dikarya</taxon>
        <taxon>Ascomycota</taxon>
        <taxon>Saccharomycotina</taxon>
        <taxon>Pichiomycetes</taxon>
        <taxon>Pichiales</taxon>
        <taxon>Pichiaceae</taxon>
        <taxon>Kuraishia</taxon>
    </lineage>
</organism>
<dbReference type="GO" id="GO:0005881">
    <property type="term" value="C:cytoplasmic microtubule"/>
    <property type="evidence" value="ECO:0007669"/>
    <property type="project" value="TreeGrafter"/>
</dbReference>
<dbReference type="GO" id="GO:0005815">
    <property type="term" value="C:microtubule organizing center"/>
    <property type="evidence" value="ECO:0007669"/>
    <property type="project" value="TreeGrafter"/>
</dbReference>
<dbReference type="InterPro" id="IPR011989">
    <property type="entry name" value="ARM-like"/>
</dbReference>
<dbReference type="InterPro" id="IPR016024">
    <property type="entry name" value="ARM-type_fold"/>
</dbReference>
<evidence type="ECO:0000256" key="6">
    <source>
        <dbReference type="ARBA" id="ARBA00022776"/>
    </source>
</evidence>
<evidence type="ECO:0000256" key="5">
    <source>
        <dbReference type="ARBA" id="ARBA00022701"/>
    </source>
</evidence>
<evidence type="ECO:0000256" key="3">
    <source>
        <dbReference type="ARBA" id="ARBA00016012"/>
    </source>
</evidence>
<evidence type="ECO:0000259" key="8">
    <source>
        <dbReference type="Pfam" id="PF12348"/>
    </source>
</evidence>
<keyword evidence="10" id="KW-1185">Reference proteome</keyword>
<evidence type="ECO:0000313" key="9">
    <source>
        <dbReference type="EMBL" id="CDK27309.1"/>
    </source>
</evidence>
<feature type="region of interest" description="Disordered" evidence="7">
    <location>
        <begin position="622"/>
        <end position="653"/>
    </location>
</feature>
<evidence type="ECO:0000313" key="10">
    <source>
        <dbReference type="Proteomes" id="UP000019384"/>
    </source>
</evidence>
<dbReference type="SUPFAM" id="SSF48371">
    <property type="entry name" value="ARM repeat"/>
    <property type="match status" value="1"/>
</dbReference>
<accession>W6MLD2</accession>
<sequence length="1321" mass="146541">MSMPIDAEALYAAVSGYDTSHCLQLLSDLKAHIKRDFVNLEFVPRYFEALSLASNSPDANINSTAFTCTSHLIKRVTMQDPSILKIVDYLVIPTLLSKLDDSKQIMARKSLLTYWEFCPHETELILKDSGLTHENHTIRKECLSLLSEIIRSGKTIQFKPLLRVVVGMLDIPGLGIPSADLLTAFYLKGTSSRIARQDLLKELNSQSISERTAINVLFQIDARLVEEYKFSKEIKHEAPAEQSQFVNAGAVRVSARATGERHAQERTKAKPVLASVRKAAATAIHAPRTAPTKETPIVHSVPKTRISNSQALNELLDSVSGYEMENIEPVHLYSTDALRDEIEGMYKVFEGKESEHNWEAREKNIIRLRRVVRGQLIETDPRGVAMCFRSLCEQIGKAVGSLRTTLSSHGCQLVKEACIFIGEYFDSTTVEFLAMPLVKLSSARKSISHHNAHVGMCGLLVHTHFNMRVVTQVHNASLDKNMQPRAYAATWFQILLLKNMDDKALLVSSGTLDFIEKSVAKGVSDPAPAVRESMRITFWTLHSGWPHLAEKIMSKCDNNSKKALERARNTSIAMRSTSDSRAGSRPSSSLLIKRSTSGTAPVTGATRTFSNGLASASLTARRTMSGNRMASNPKKPAEGGTVRCASQEKPKPTLVAPVAQSATLMPDIVAKVPTSSAGAESTQERPSSHQEDLPRDDASVIFDYFTDKDKAKQSEGIDMLISLIRNKEDLDDKFMQSFKETLSDISLASPELLSSLISLELLPKTCRLFFANDLIRIAALKYGNDTQDESAAADILVDSIPTEDLCFALIETLSCAADVSKVQNPHISLQFFKHRQLFALFSIQTLSILFGKLPVLEYLMTDTIEALLSCWYLLADTKIDLLSLLSLIKFKNEVVFNRGLNSCDPAVKSSVCAELGLIANEQEEEPEALYQDTTQGFGRIEMTMIRPGKSILGLDPGQVTNSDMTMILPNLKNRTKPFSARPSFLEETAENPPRDSSDVEGVNDHGVDDAFHQVANTGYDEDVEMPTKEQLEHPSTPQRSHAIDTENLINTMEKVRLSPKVERLQDFKNVKLFPSPEAAKDVEHIINQSDPFSLVTSSRGSDAIQVYEDKAEELDSWSGLQGQISGYLNKRSPHIHHIITEGNYMDVSDLNVEEKLEAVLTIRQTLGNDHAERIWLLLLALSSNNSSDELSLAIEETVESLVETSSTLVFQKSIEVVSNVHDVASLNFVLNSLMLTLEKASNVTVDQANMVDAKVFDYLSHPGARVRRVTIGIYAHLMAVFTGYTRRTGKSVANHPHTDLDIFKKFSPPQLKLVEFYSEKV</sequence>
<keyword evidence="5" id="KW-0493">Microtubule</keyword>
<evidence type="ECO:0000256" key="7">
    <source>
        <dbReference type="SAM" id="MobiDB-lite"/>
    </source>
</evidence>
<dbReference type="GO" id="GO:0060172">
    <property type="term" value="P:astral microtubule depolymerization"/>
    <property type="evidence" value="ECO:0007669"/>
    <property type="project" value="TreeGrafter"/>
</dbReference>
<dbReference type="GeneID" id="34520692"/>
<dbReference type="PANTHER" id="PTHR21567">
    <property type="entry name" value="CLASP"/>
    <property type="match status" value="1"/>
</dbReference>
<keyword evidence="4" id="KW-0132">Cell division</keyword>
<comment type="subcellular location">
    <subcellularLocation>
        <location evidence="1">Cytoplasm</location>
        <location evidence="1">Cytoskeleton</location>
        <location evidence="1">Spindle</location>
    </subcellularLocation>
</comment>
<evidence type="ECO:0000256" key="2">
    <source>
        <dbReference type="ARBA" id="ARBA00009549"/>
    </source>
</evidence>
<dbReference type="OrthoDB" id="46159at2759"/>
<dbReference type="InterPro" id="IPR024395">
    <property type="entry name" value="CLASP_N_dom"/>
</dbReference>
<dbReference type="PANTHER" id="PTHR21567:SF9">
    <property type="entry name" value="CLIP-ASSOCIATING PROTEIN"/>
    <property type="match status" value="1"/>
</dbReference>
<dbReference type="EMBL" id="HG793128">
    <property type="protein sequence ID" value="CDK27309.1"/>
    <property type="molecule type" value="Genomic_DNA"/>
</dbReference>
<evidence type="ECO:0000256" key="1">
    <source>
        <dbReference type="ARBA" id="ARBA00004186"/>
    </source>
</evidence>
<comment type="similarity">
    <text evidence="2">Belongs to the CLASP family.</text>
</comment>
<dbReference type="GO" id="GO:1990023">
    <property type="term" value="C:mitotic spindle midzone"/>
    <property type="evidence" value="ECO:0007669"/>
    <property type="project" value="TreeGrafter"/>
</dbReference>
<reference evidence="9" key="1">
    <citation type="submission" date="2013-12" db="EMBL/GenBank/DDBJ databases">
        <authorList>
            <person name="Genoscope - CEA"/>
        </authorList>
    </citation>
    <scope>NUCLEOTIDE SEQUENCE</scope>
    <source>
        <strain evidence="9">CBS 1993</strain>
    </source>
</reference>
<feature type="compositionally biased region" description="Basic and acidic residues" evidence="7">
    <location>
        <begin position="682"/>
        <end position="693"/>
    </location>
</feature>
<feature type="region of interest" description="Disordered" evidence="7">
    <location>
        <begin position="560"/>
        <end position="608"/>
    </location>
</feature>
<dbReference type="STRING" id="1382522.W6MLD2"/>
<evidence type="ECO:0000256" key="4">
    <source>
        <dbReference type="ARBA" id="ARBA00022618"/>
    </source>
</evidence>
<dbReference type="GO" id="GO:0005876">
    <property type="term" value="C:spindle microtubule"/>
    <property type="evidence" value="ECO:0007669"/>
    <property type="project" value="TreeGrafter"/>
</dbReference>
<dbReference type="RefSeq" id="XP_022459304.1">
    <property type="nucleotide sequence ID" value="XM_022601687.1"/>
</dbReference>
<dbReference type="Proteomes" id="UP000019384">
    <property type="component" value="Unassembled WGS sequence"/>
</dbReference>